<organism evidence="6 7">
    <name type="scientific">Ambispora gerdemannii</name>
    <dbReference type="NCBI Taxonomy" id="144530"/>
    <lineage>
        <taxon>Eukaryota</taxon>
        <taxon>Fungi</taxon>
        <taxon>Fungi incertae sedis</taxon>
        <taxon>Mucoromycota</taxon>
        <taxon>Glomeromycotina</taxon>
        <taxon>Glomeromycetes</taxon>
        <taxon>Archaeosporales</taxon>
        <taxon>Ambisporaceae</taxon>
        <taxon>Ambispora</taxon>
    </lineage>
</organism>
<gene>
    <name evidence="6" type="ORF">AGERDE_LOCUS5507</name>
</gene>
<keyword evidence="5" id="KW-1133">Transmembrane helix</keyword>
<dbReference type="PRINTS" id="PR00081">
    <property type="entry name" value="GDHRDH"/>
</dbReference>
<accession>A0A9N9FCU4</accession>
<dbReference type="InterPro" id="IPR002347">
    <property type="entry name" value="SDR_fam"/>
</dbReference>
<keyword evidence="3" id="KW-0560">Oxidoreductase</keyword>
<keyword evidence="7" id="KW-1185">Reference proteome</keyword>
<evidence type="ECO:0000313" key="6">
    <source>
        <dbReference type="EMBL" id="CAG8526619.1"/>
    </source>
</evidence>
<name>A0A9N9FCU4_9GLOM</name>
<evidence type="ECO:0000313" key="7">
    <source>
        <dbReference type="Proteomes" id="UP000789831"/>
    </source>
</evidence>
<dbReference type="Gene3D" id="3.40.50.720">
    <property type="entry name" value="NAD(P)-binding Rossmann-like Domain"/>
    <property type="match status" value="1"/>
</dbReference>
<evidence type="ECO:0000256" key="5">
    <source>
        <dbReference type="SAM" id="Phobius"/>
    </source>
</evidence>
<evidence type="ECO:0000256" key="1">
    <source>
        <dbReference type="ARBA" id="ARBA00006484"/>
    </source>
</evidence>
<dbReference type="PANTHER" id="PTHR44196:SF1">
    <property type="entry name" value="DEHYDROGENASE_REDUCTASE SDR FAMILY MEMBER 7B"/>
    <property type="match status" value="1"/>
</dbReference>
<proteinExistence type="inferred from homology"/>
<dbReference type="PROSITE" id="PS00061">
    <property type="entry name" value="ADH_SHORT"/>
    <property type="match status" value="1"/>
</dbReference>
<evidence type="ECO:0000256" key="2">
    <source>
        <dbReference type="ARBA" id="ARBA00022857"/>
    </source>
</evidence>
<dbReference type="SUPFAM" id="SSF51735">
    <property type="entry name" value="NAD(P)-binding Rossmann-fold domains"/>
    <property type="match status" value="1"/>
</dbReference>
<evidence type="ECO:0000256" key="4">
    <source>
        <dbReference type="ARBA" id="ARBA00037096"/>
    </source>
</evidence>
<dbReference type="InterPro" id="IPR036291">
    <property type="entry name" value="NAD(P)-bd_dom_sf"/>
</dbReference>
<keyword evidence="5" id="KW-0812">Transmembrane</keyword>
<keyword evidence="5" id="KW-0472">Membrane</keyword>
<dbReference type="OrthoDB" id="2102561at2759"/>
<dbReference type="PANTHER" id="PTHR44196">
    <property type="entry name" value="DEHYDROGENASE/REDUCTASE SDR FAMILY MEMBER 7B"/>
    <property type="match status" value="1"/>
</dbReference>
<dbReference type="Proteomes" id="UP000789831">
    <property type="component" value="Unassembled WGS sequence"/>
</dbReference>
<dbReference type="AlphaFoldDB" id="A0A9N9FCU4"/>
<reference evidence="6" key="1">
    <citation type="submission" date="2021-06" db="EMBL/GenBank/DDBJ databases">
        <authorList>
            <person name="Kallberg Y."/>
            <person name="Tangrot J."/>
            <person name="Rosling A."/>
        </authorList>
    </citation>
    <scope>NUCLEOTIDE SEQUENCE</scope>
    <source>
        <strain evidence="6">MT106</strain>
    </source>
</reference>
<dbReference type="GO" id="GO:0016020">
    <property type="term" value="C:membrane"/>
    <property type="evidence" value="ECO:0007669"/>
    <property type="project" value="TreeGrafter"/>
</dbReference>
<keyword evidence="2" id="KW-0521">NADP</keyword>
<dbReference type="EMBL" id="CAJVPL010000751">
    <property type="protein sequence ID" value="CAG8526619.1"/>
    <property type="molecule type" value="Genomic_DNA"/>
</dbReference>
<dbReference type="CDD" id="cd05233">
    <property type="entry name" value="SDR_c"/>
    <property type="match status" value="1"/>
</dbReference>
<comment type="similarity">
    <text evidence="1">Belongs to the short-chain dehydrogenases/reductases (SDR) family.</text>
</comment>
<feature type="transmembrane region" description="Helical" evidence="5">
    <location>
        <begin position="12"/>
        <end position="36"/>
    </location>
</feature>
<sequence>MPLTLPTFAQSLFQALAVWLITSFVSVPISFFLAFWDFPKAAYNIFFAEQPNVIFITGASSGIGEAIAVNYARKGVTLGLLARNEERLRRVAQKCENKGANVAIYICDIINIKQLIQILDDFDAKHPIDLIIANAAIAGATRESRENKWEDYWDKIIEVNLKGTLATVMTVYKKMQRRRKGQIAINSSIAGYYAIPQMCYYSATKAALNSFGRDLRYLGYTHNIKVSVITPGLIGSRMTQDPKAPLPFPGWLIASPEKLAKIVEWGLRQDISVIAWPFWEFLPSYVSVTLPLRIAELNTILIGLLWSLVSVDVNRPIT</sequence>
<dbReference type="GO" id="GO:0016491">
    <property type="term" value="F:oxidoreductase activity"/>
    <property type="evidence" value="ECO:0007669"/>
    <property type="project" value="UniProtKB-KW"/>
</dbReference>
<evidence type="ECO:0000256" key="3">
    <source>
        <dbReference type="ARBA" id="ARBA00023002"/>
    </source>
</evidence>
<comment type="function">
    <text evidence="4">Putative oxidoreductase.</text>
</comment>
<dbReference type="InterPro" id="IPR020904">
    <property type="entry name" value="Sc_DH/Rdtase_CS"/>
</dbReference>
<dbReference type="Pfam" id="PF00106">
    <property type="entry name" value="adh_short"/>
    <property type="match status" value="1"/>
</dbReference>
<protein>
    <submittedName>
        <fullName evidence="6">7517_t:CDS:1</fullName>
    </submittedName>
</protein>
<feature type="transmembrane region" description="Helical" evidence="5">
    <location>
        <begin position="183"/>
        <end position="203"/>
    </location>
</feature>
<comment type="caution">
    <text evidence="6">The sequence shown here is derived from an EMBL/GenBank/DDBJ whole genome shotgun (WGS) entry which is preliminary data.</text>
</comment>